<comment type="caution">
    <text evidence="5">The sequence shown here is derived from an EMBL/GenBank/DDBJ whole genome shotgun (WGS) entry which is preliminary data.</text>
</comment>
<evidence type="ECO:0000313" key="5">
    <source>
        <dbReference type="EMBL" id="THD22509.1"/>
    </source>
</evidence>
<dbReference type="SUPFAM" id="SSF50998">
    <property type="entry name" value="Quinoprotein alcohol dehydrogenase-like"/>
    <property type="match status" value="1"/>
</dbReference>
<gene>
    <name evidence="5" type="ORF">D915_006074</name>
</gene>
<feature type="compositionally biased region" description="Polar residues" evidence="3">
    <location>
        <begin position="635"/>
        <end position="644"/>
    </location>
</feature>
<dbReference type="InterPro" id="IPR057588">
    <property type="entry name" value="NWD1/2-like_WH"/>
</dbReference>
<sequence>MNFDTIAQHIMQRRRSSKPKIWQRLAHIMARRNDHQFTDMYSSVLLGKLTDLPAANNRTIRVFISSTFSDLAMERNILMKQAYPKLKVHCREKYGYEFQAIDMRWGVPNDIQLDHLGRQICYEEVEHCKAVSVGPPFITLLGQRYAEFEIPFNISMEHRQLLINGAKQLYGESSEFVKALDDWYVRELNNTLPVYQLRPIAESHQMMDQEFVRKSKENWYAAENALQQLFAEVVPILVDKGLMSQAEAKLFSCSVTEHEVILGLLNSNKQLRQRCAAFIRTITNLDVVLKHAKCAKFLDMTNDKVPQLDETRFGLINDLRDITLGAVLKENDIRKYEIPWEAVETDGVERSMYLTKFCKEFESKITSLIDKTVASMSSFENDDLYVEILQHLNACRAYVHNFQGRKDVIESIKQYVLSSSTDPFIIYGRSGSGKTSVLAKAASLARSWIPEHRVGEDEPKLTQHRGKTYLRKIIQTAPEARIKGLAPSPVSGVTRESSKMTSPKESAVVMVRFLGTSPGTSSIRQSLKYLSRQLCSCLSQDSATEEFDPEIIRSLDDFQQVITTFYSLLEQCASRKRWVLIFLDAIDQLTPSDGAYSLGWIRTPLPANVRIVISTLPDVGGILGTFLELFPIPQTTGDQSQEDSISSKDRDLQQDKQRSNFLEVQSLDGDTCEAILRARLANRNRTLQPFQWRLVRRAFAKCRLTFFVVLVDRVVTNWRSWHVPEFAKSKTENQLNIDPICSDNEARDAIKEWPNLELALTLRDAIIRFFDSLERSHGKILTSHALAFITASRGGLSEAELVEILSLDDEVLRDVFQHHLPPQIRAPPFVWARLRSAIGQNLVEREVDGVCVVFWYHRQFIEAAQQYFFSNLAFKRKIHSIMADYFLGKWAGQKKTFRYPEYLVKKLNLPESSEEERGVPPQPYVFEEHKANAGKQHLNLRKLNELPWHLVHAGRVDDFYEEVAFNYEFLYNKLRGTSRSQLLMDLKLPETDFEGFINEQTRLSQPTANAENTSAKVVPTRSGGLAMSFYPAGTDSLDELNKFRPERPITQLSFVFNSLRIAALSLDANPQSLAIDLLGRLSHTPTVNLTSKLTTYRRSRQFSTGRTSVGGLNSVRRTRGRGSLTRATKHLEDATKGESYLSKLLQQCRVLSTEHCVLFPRSLAFDSGSDLLHTAFDLGLGIGCLMSNNLILVIPITGEIISWYDLDGTLVKKIPFPEASVFTLKGLLRQSVPNDPQILTLIADRRNSQKSLPGETETDSSDDQETNRIMKVADLDCFTGRVTDLCTLSPEWSRLFTLQNTSMIMEPWLLAKINDDLFLGNWQKRKLVIDRGRLRHDVFWYCASVKHICFSLQLAAYVIDAKNYRIAVLPAQAEEELLNLAVLSSGIVIGIYRIEHDYKMRIFATSTNKEKTIALDTEVNQLDLHSWNLETIKSAPIPVPEKLKITNMTAFTSRTEDLIAYLYCARRREAHGFGVIWDHDQEEFVELQMPNYADNEVLSTEATVIQRDILSYTSSFGNGSLALFSHDNELLFTSGSKCFLLVWSIATGHLLRTVSQGSAEGFLCGISPPMATGEPSLDQEGYVQRGSVIVVCHFPDDSAPQYGDSPDQAMFIMCKIYNVDALSKPEKTLAELGSTLYETDGVDAATEDLKRKVITGGENLGEPLTFEPALMSPEYVANDPLPTLMLVSYKKEARFEADSLVLYDIDDDCSRPIQCWATAQINSKSLDAFFSTEQLTDWPSYDGSQLAFVHTTMNRVQVFTVFRGRCDQATNPCMHTFLDPSNVAEYQPNMYLLTGQGPLANFGLINALAGLLVLVRVHEYDIHLTVNVSDQELGLRSLWGEQSRVVHCEKSVRLAETMGSSVLEKRTLDNLVLTQVAFRPKHDTQLILGWSESVQSLHVVTRTDGRLVLWIGVLLIVDLGPTDRTQTSAAYPIVIHRLVLDYGPTLLLMPDGKSFINYRLQKYDIETGKIIQGSVSDAFMVIEQTMSKLSEELEENGSCKDNPAVAVGDDGSGCGLIVPPESVNPLSRNGYKTLDTEMFIKDLQLGCNDQLLIGMRHHPEQEMFLDLDGESSSTDSEGDFGAPPARCLMAFDAETLKPISNYMLENEPYAIWMNKRHSTVIIVTPNEYLRAFDMSFIRGRSSNLGMLEMVDLSRPSVNDIEEVAEERESPAGSDAVISEEEEKMNLLKYLEESGLAEILEQSLLEVANRRPSDPIELLAQTMNQLYAEYK</sequence>
<dbReference type="EMBL" id="JXXN02002712">
    <property type="protein sequence ID" value="THD22509.1"/>
    <property type="molecule type" value="Genomic_DNA"/>
</dbReference>
<dbReference type="InterPro" id="IPR011047">
    <property type="entry name" value="Quinoprotein_ADH-like_sf"/>
</dbReference>
<accession>A0A4E0R2W2</accession>
<name>A0A4E0R2W2_FASHE</name>
<dbReference type="PANTHER" id="PTHR19871">
    <property type="entry name" value="BETA TRANSDUCIN-RELATED PROTEIN"/>
    <property type="match status" value="1"/>
</dbReference>
<evidence type="ECO:0000256" key="3">
    <source>
        <dbReference type="SAM" id="MobiDB-lite"/>
    </source>
</evidence>
<feature type="domain" description="NWD1/2-like winged helix-turn-helix" evidence="4">
    <location>
        <begin position="762"/>
        <end position="870"/>
    </location>
</feature>
<feature type="compositionally biased region" description="Basic and acidic residues" evidence="3">
    <location>
        <begin position="645"/>
        <end position="654"/>
    </location>
</feature>
<dbReference type="PANTHER" id="PTHR19871:SF14">
    <property type="entry name" value="DUF4062 DOMAIN-CONTAINING PROTEIN"/>
    <property type="match status" value="1"/>
</dbReference>
<proteinExistence type="predicted"/>
<dbReference type="Gene3D" id="3.40.50.300">
    <property type="entry name" value="P-loop containing nucleotide triphosphate hydrolases"/>
    <property type="match status" value="1"/>
</dbReference>
<dbReference type="Proteomes" id="UP000230066">
    <property type="component" value="Unassembled WGS sequence"/>
</dbReference>
<feature type="region of interest" description="Disordered" evidence="3">
    <location>
        <begin position="635"/>
        <end position="654"/>
    </location>
</feature>
<reference evidence="5" key="1">
    <citation type="submission" date="2019-03" db="EMBL/GenBank/DDBJ databases">
        <title>Improved annotation for the trematode Fasciola hepatica.</title>
        <authorList>
            <person name="Choi Y.-J."/>
            <person name="Martin J."/>
            <person name="Mitreva M."/>
        </authorList>
    </citation>
    <scope>NUCLEOTIDE SEQUENCE [LARGE SCALE GENOMIC DNA]</scope>
</reference>
<dbReference type="InterPro" id="IPR027417">
    <property type="entry name" value="P-loop_NTPase"/>
</dbReference>
<keyword evidence="1" id="KW-0853">WD repeat</keyword>
<organism evidence="5 6">
    <name type="scientific">Fasciola hepatica</name>
    <name type="common">Liver fluke</name>
    <dbReference type="NCBI Taxonomy" id="6192"/>
    <lineage>
        <taxon>Eukaryota</taxon>
        <taxon>Metazoa</taxon>
        <taxon>Spiralia</taxon>
        <taxon>Lophotrochozoa</taxon>
        <taxon>Platyhelminthes</taxon>
        <taxon>Trematoda</taxon>
        <taxon>Digenea</taxon>
        <taxon>Plagiorchiida</taxon>
        <taxon>Echinostomata</taxon>
        <taxon>Echinostomatoidea</taxon>
        <taxon>Fasciolidae</taxon>
        <taxon>Fasciola</taxon>
    </lineage>
</organism>
<protein>
    <recommendedName>
        <fullName evidence="4">NWD1/2-like winged helix-turn-helix domain-containing protein</fullName>
    </recommendedName>
</protein>
<evidence type="ECO:0000259" key="4">
    <source>
        <dbReference type="Pfam" id="PF25469"/>
    </source>
</evidence>
<evidence type="ECO:0000313" key="6">
    <source>
        <dbReference type="Proteomes" id="UP000230066"/>
    </source>
</evidence>
<keyword evidence="2" id="KW-0677">Repeat</keyword>
<dbReference type="InterPro" id="IPR052752">
    <property type="entry name" value="NACHT-WD_repeat"/>
</dbReference>
<evidence type="ECO:0000256" key="1">
    <source>
        <dbReference type="ARBA" id="ARBA00022574"/>
    </source>
</evidence>
<keyword evidence="6" id="KW-1185">Reference proteome</keyword>
<evidence type="ECO:0000256" key="2">
    <source>
        <dbReference type="ARBA" id="ARBA00022737"/>
    </source>
</evidence>
<dbReference type="SUPFAM" id="SSF52540">
    <property type="entry name" value="P-loop containing nucleoside triphosphate hydrolases"/>
    <property type="match status" value="1"/>
</dbReference>
<dbReference type="Pfam" id="PF25469">
    <property type="entry name" value="WHD_NWD1"/>
    <property type="match status" value="1"/>
</dbReference>